<sequence>MEVRFVERVDRAQHRVVIDHALQHRAQPVRVQVSGQQIRHHHGAVVVPGAELLGEPSRSCAWDRHAGLVVGGGKSGTAGC</sequence>
<reference evidence="1 2" key="1">
    <citation type="journal article" date="2014" name="Genome Announc.">
        <title>Draft Genome Sequence of Streptomyces roseochromogenes subsp. oscitans DS 12.976, Producer of the Aminocoumarin Antibiotic Clorobiocin.</title>
        <authorList>
            <person name="Ruckert C."/>
            <person name="Kalinowski J."/>
            <person name="Heide L."/>
            <person name="Apel A.K."/>
        </authorList>
    </citation>
    <scope>NUCLEOTIDE SEQUENCE [LARGE SCALE GENOMIC DNA]</scope>
    <source>
        <strain evidence="1 2">DS 12.976</strain>
    </source>
</reference>
<organism evidence="1 2">
    <name type="scientific">Streptomyces roseochromogenus subsp. oscitans DS 12.976</name>
    <dbReference type="NCBI Taxonomy" id="1352936"/>
    <lineage>
        <taxon>Bacteria</taxon>
        <taxon>Bacillati</taxon>
        <taxon>Actinomycetota</taxon>
        <taxon>Actinomycetes</taxon>
        <taxon>Kitasatosporales</taxon>
        <taxon>Streptomycetaceae</taxon>
        <taxon>Streptomyces</taxon>
    </lineage>
</organism>
<evidence type="ECO:0000313" key="2">
    <source>
        <dbReference type="Proteomes" id="UP000017984"/>
    </source>
</evidence>
<evidence type="ECO:0000313" key="1">
    <source>
        <dbReference type="EMBL" id="EST18431.1"/>
    </source>
</evidence>
<dbReference type="AlphaFoldDB" id="V6JH05"/>
<comment type="caution">
    <text evidence="1">The sequence shown here is derived from an EMBL/GenBank/DDBJ whole genome shotgun (WGS) entry which is preliminary data.</text>
</comment>
<accession>V6JH05</accession>
<protein>
    <submittedName>
        <fullName evidence="1">Uncharacterized protein</fullName>
    </submittedName>
</protein>
<dbReference type="Proteomes" id="UP000017984">
    <property type="component" value="Chromosome"/>
</dbReference>
<dbReference type="HOGENOM" id="CLU_2588333_0_0_11"/>
<keyword evidence="2" id="KW-1185">Reference proteome</keyword>
<dbReference type="EMBL" id="AWQX01000391">
    <property type="protein sequence ID" value="EST18431.1"/>
    <property type="molecule type" value="Genomic_DNA"/>
</dbReference>
<name>V6JH05_STRRC</name>
<proteinExistence type="predicted"/>
<gene>
    <name evidence="1" type="ORF">M878_44755</name>
</gene>